<gene>
    <name evidence="2" type="ORF">BGZ96_001473</name>
</gene>
<feature type="region of interest" description="Disordered" evidence="1">
    <location>
        <begin position="196"/>
        <end position="240"/>
    </location>
</feature>
<dbReference type="CDD" id="cd11296">
    <property type="entry name" value="O-FucT_like"/>
    <property type="match status" value="1"/>
</dbReference>
<feature type="compositionally biased region" description="Acidic residues" evidence="1">
    <location>
        <begin position="303"/>
        <end position="339"/>
    </location>
</feature>
<feature type="region of interest" description="Disordered" evidence="1">
    <location>
        <begin position="34"/>
        <end position="92"/>
    </location>
</feature>
<evidence type="ECO:0000256" key="1">
    <source>
        <dbReference type="SAM" id="MobiDB-lite"/>
    </source>
</evidence>
<protein>
    <submittedName>
        <fullName evidence="2">Uncharacterized protein</fullName>
    </submittedName>
</protein>
<feature type="compositionally biased region" description="Low complexity" evidence="1">
    <location>
        <begin position="575"/>
        <end position="585"/>
    </location>
</feature>
<evidence type="ECO:0000313" key="3">
    <source>
        <dbReference type="Proteomes" id="UP001194696"/>
    </source>
</evidence>
<keyword evidence="3" id="KW-1185">Reference proteome</keyword>
<comment type="caution">
    <text evidence="2">The sequence shown here is derived from an EMBL/GenBank/DDBJ whole genome shotgun (WGS) entry which is preliminary data.</text>
</comment>
<feature type="region of interest" description="Disordered" evidence="1">
    <location>
        <begin position="296"/>
        <end position="481"/>
    </location>
</feature>
<dbReference type="Proteomes" id="UP001194696">
    <property type="component" value="Unassembled WGS sequence"/>
</dbReference>
<feature type="region of interest" description="Disordered" evidence="1">
    <location>
        <begin position="504"/>
        <end position="536"/>
    </location>
</feature>
<feature type="compositionally biased region" description="Acidic residues" evidence="1">
    <location>
        <begin position="387"/>
        <end position="397"/>
    </location>
</feature>
<sequence>MAGEGLGYNYFLEQRKLVEGIQLTPLPPHLITTYRPGYLHSDPQDQDEYSSKGNSTVIKEGDTSPRDAAATESPPAVFPHHPPTQEVSQQQIQELTEDEGQDRFNKFEDEEERRINQDPTTKYLTFLPHSGFHNQRTELENALLLARLLNRTLIMPKVYLGPPMPWLSFPLLHSRLLYQTKLGLEHCRAIIESQVELEDDSEDSSGREVGGMEQQKQNRQHDHYPQGLQPPKPTDTVVQEKPLPLPLPVQEPKEVTPELVGSVAEPKIKAYTQSGRKSVISDELVATVGGQLDVRPIISADKDETEEGGESEVEEVEEEVEEEDEGFQSWIEEPDEEDQDRVRIATGDGDLGHIMDLEDEQGGQDEEEEDEGVEGFDQIKDWGQTAESDEEDEEDFEAEQRRLRQRQSNGYDYEMYPTSLQLGILDDDDEDDETAEDQDDDIDWRPEYYSLRQQSRYRDSRKQQRQGQLSQGGGERWLSQQMDVEGAALPLYLPIPERPIDRKAAGLHLKKRSTIPTTSPPLDATAATGSADASSVEPKAAMIFSGDLAEEHMHEDVTDPTHHEKRQLTGQYAFQLQQQQQQQHQPVPPEQQHRPPSSPPKVKTAGKKTKSSRPIPWSPLPAECLQYESWTMTDWDLFFDLDPLRHYVRILTRESMSMAYLESQFNISFLHPEVPFATVVAEAVMPESLVGDSSATEPKSEAEDDGESDGDEGDKEGDGDGAGQESADEGDTAEDNDGDDSEKPKRPLLRSEADVLFFDDSSLYDYRFSESPNATESQKTRSKFVQEFTIDWLAQRPEKLIHLGSIFGTGRVAIESLEAKAWLQLIRDHLIIRTEILQTTSQIIANKISGRIEGDAGGGGSGVGEFGDPMEAGFVGIHIRMSDGHFSLTARDTIENIRQELMWQIGMSDPIIASESADHADDGSSSTPPPLAKKQGRLSIEQCRARALNYHRALHEQLLQQQEDQERESELGHPPMKPPTSNQQQQQQQQQFMQTPTTTDSGPSAQPKRRSNGRYTPIYLATDAHQPRSNPIFDHLFSTFDCIFTLDDFSEDLEPLTQYRNPEDGALMARFLIPMVDAMVVAKAAAFFGTPASTFSNYIQRQLRPAYTGLYD</sequence>
<feature type="compositionally biased region" description="Acidic residues" evidence="1">
    <location>
        <begin position="425"/>
        <end position="442"/>
    </location>
</feature>
<feature type="region of interest" description="Disordered" evidence="1">
    <location>
        <begin position="575"/>
        <end position="618"/>
    </location>
</feature>
<name>A0ABQ7JMG7_9FUNG</name>
<feature type="region of interest" description="Disordered" evidence="1">
    <location>
        <begin position="961"/>
        <end position="1012"/>
    </location>
</feature>
<feature type="compositionally biased region" description="Polar residues" evidence="1">
    <location>
        <begin position="992"/>
        <end position="1004"/>
    </location>
</feature>
<reference evidence="2 3" key="1">
    <citation type="journal article" date="2020" name="Fungal Divers.">
        <title>Resolving the Mortierellaceae phylogeny through synthesis of multi-gene phylogenetics and phylogenomics.</title>
        <authorList>
            <person name="Vandepol N."/>
            <person name="Liber J."/>
            <person name="Desiro A."/>
            <person name="Na H."/>
            <person name="Kennedy M."/>
            <person name="Barry K."/>
            <person name="Grigoriev I.V."/>
            <person name="Miller A.N."/>
            <person name="O'Donnell K."/>
            <person name="Stajich J.E."/>
            <person name="Bonito G."/>
        </authorList>
    </citation>
    <scope>NUCLEOTIDE SEQUENCE [LARGE SCALE GENOMIC DNA]</scope>
    <source>
        <strain evidence="2 3">AD045</strain>
    </source>
</reference>
<dbReference type="Gene3D" id="3.40.50.11350">
    <property type="match status" value="1"/>
</dbReference>
<dbReference type="PANTHER" id="PTHR36050:SF1">
    <property type="entry name" value="O-FUCOSYLTRANSFERASE 30"/>
    <property type="match status" value="1"/>
</dbReference>
<feature type="region of interest" description="Disordered" evidence="1">
    <location>
        <begin position="915"/>
        <end position="937"/>
    </location>
</feature>
<accession>A0ABQ7JMG7</accession>
<feature type="compositionally biased region" description="Acidic residues" evidence="1">
    <location>
        <begin position="726"/>
        <end position="740"/>
    </location>
</feature>
<feature type="region of interest" description="Disordered" evidence="1">
    <location>
        <begin position="689"/>
        <end position="746"/>
    </location>
</feature>
<feature type="compositionally biased region" description="Acidic residues" evidence="1">
    <location>
        <begin position="357"/>
        <end position="374"/>
    </location>
</feature>
<proteinExistence type="predicted"/>
<dbReference type="PANTHER" id="PTHR36050">
    <property type="entry name" value="O-FUCOSYLTRANSFERASE 30"/>
    <property type="match status" value="1"/>
</dbReference>
<feature type="compositionally biased region" description="Low complexity" evidence="1">
    <location>
        <begin position="523"/>
        <end position="535"/>
    </location>
</feature>
<organism evidence="2 3">
    <name type="scientific">Linnemannia gamsii</name>
    <dbReference type="NCBI Taxonomy" id="64522"/>
    <lineage>
        <taxon>Eukaryota</taxon>
        <taxon>Fungi</taxon>
        <taxon>Fungi incertae sedis</taxon>
        <taxon>Mucoromycota</taxon>
        <taxon>Mortierellomycotina</taxon>
        <taxon>Mortierellomycetes</taxon>
        <taxon>Mortierellales</taxon>
        <taxon>Mortierellaceae</taxon>
        <taxon>Linnemannia</taxon>
    </lineage>
</organism>
<feature type="compositionally biased region" description="Acidic residues" evidence="1">
    <location>
        <begin position="702"/>
        <end position="719"/>
    </location>
</feature>
<evidence type="ECO:0000313" key="2">
    <source>
        <dbReference type="EMBL" id="KAG0280645.1"/>
    </source>
</evidence>
<dbReference type="EMBL" id="JAAAIM010001247">
    <property type="protein sequence ID" value="KAG0280645.1"/>
    <property type="molecule type" value="Genomic_DNA"/>
</dbReference>